<organism evidence="6 7">
    <name type="scientific">Acrobeloides nanus</name>
    <dbReference type="NCBI Taxonomy" id="290746"/>
    <lineage>
        <taxon>Eukaryota</taxon>
        <taxon>Metazoa</taxon>
        <taxon>Ecdysozoa</taxon>
        <taxon>Nematoda</taxon>
        <taxon>Chromadorea</taxon>
        <taxon>Rhabditida</taxon>
        <taxon>Tylenchina</taxon>
        <taxon>Cephalobomorpha</taxon>
        <taxon>Cephaloboidea</taxon>
        <taxon>Cephalobidae</taxon>
        <taxon>Acrobeloides</taxon>
    </lineage>
</organism>
<reference evidence="7" key="1">
    <citation type="submission" date="2022-11" db="UniProtKB">
        <authorList>
            <consortium name="WormBaseParasite"/>
        </authorList>
    </citation>
    <scope>IDENTIFICATION</scope>
</reference>
<feature type="domain" description="BPTI/Kunitz inhibitor" evidence="5">
    <location>
        <begin position="63"/>
        <end position="113"/>
    </location>
</feature>
<dbReference type="PANTHER" id="PTHR10083">
    <property type="entry name" value="KUNITZ-TYPE PROTEASE INHIBITOR-RELATED"/>
    <property type="match status" value="1"/>
</dbReference>
<dbReference type="InterPro" id="IPR050098">
    <property type="entry name" value="TFPI/VKTCI-like"/>
</dbReference>
<evidence type="ECO:0000256" key="2">
    <source>
        <dbReference type="ARBA" id="ARBA00022900"/>
    </source>
</evidence>
<dbReference type="FunFam" id="4.10.410.10:FF:000021">
    <property type="entry name" value="Serine protease inhibitor, putative"/>
    <property type="match status" value="1"/>
</dbReference>
<dbReference type="InterPro" id="IPR036880">
    <property type="entry name" value="Kunitz_BPTI_sf"/>
</dbReference>
<dbReference type="PANTHER" id="PTHR10083:SF374">
    <property type="entry name" value="BPTI_KUNITZ INHIBITOR DOMAIN-CONTAINING PROTEIN"/>
    <property type="match status" value="1"/>
</dbReference>
<evidence type="ECO:0000256" key="4">
    <source>
        <dbReference type="SAM" id="SignalP"/>
    </source>
</evidence>
<evidence type="ECO:0000313" key="6">
    <source>
        <dbReference type="Proteomes" id="UP000887540"/>
    </source>
</evidence>
<dbReference type="Proteomes" id="UP000887540">
    <property type="component" value="Unplaced"/>
</dbReference>
<feature type="chain" id="PRO_5037355426" evidence="4">
    <location>
        <begin position="20"/>
        <end position="150"/>
    </location>
</feature>
<dbReference type="InterPro" id="IPR020901">
    <property type="entry name" value="Prtase_inh_Kunz-CS"/>
</dbReference>
<dbReference type="PROSITE" id="PS50279">
    <property type="entry name" value="BPTI_KUNITZ_2"/>
    <property type="match status" value="1"/>
</dbReference>
<keyword evidence="1" id="KW-0646">Protease inhibitor</keyword>
<keyword evidence="4" id="KW-0732">Signal</keyword>
<dbReference type="PRINTS" id="PR00759">
    <property type="entry name" value="BASICPTASE"/>
</dbReference>
<dbReference type="Gene3D" id="4.10.410.10">
    <property type="entry name" value="Pancreatic trypsin inhibitor Kunitz domain"/>
    <property type="match status" value="1"/>
</dbReference>
<keyword evidence="2" id="KW-0722">Serine protease inhibitor</keyword>
<dbReference type="PROSITE" id="PS00280">
    <property type="entry name" value="BPTI_KUNITZ_1"/>
    <property type="match status" value="1"/>
</dbReference>
<evidence type="ECO:0000259" key="5">
    <source>
        <dbReference type="PROSITE" id="PS50279"/>
    </source>
</evidence>
<sequence>MFGVKYSWFGIFLFTLTHAYCPKPTLPEIDPRPTCSWKIRKDKHGCEEYKEVCNPTVPSSKICLMDKKPGRCRGHIVRYYYDEKSGKCEQFIYGGCDGNHNNFETLKQCREACGLVSHIRMISAYTNLTEVERKKREMIYWTPKNKVYFK</sequence>
<dbReference type="WBParaSite" id="ACRNAN_Path_1009.g3884.t1">
    <property type="protein sequence ID" value="ACRNAN_Path_1009.g3884.t1"/>
    <property type="gene ID" value="ACRNAN_Path_1009.g3884"/>
</dbReference>
<dbReference type="CDD" id="cd00109">
    <property type="entry name" value="Kunitz-type"/>
    <property type="match status" value="1"/>
</dbReference>
<evidence type="ECO:0000256" key="3">
    <source>
        <dbReference type="ARBA" id="ARBA00023157"/>
    </source>
</evidence>
<protein>
    <submittedName>
        <fullName evidence="7">BPTI/Kunitz inhibitor domain-containing protein</fullName>
    </submittedName>
</protein>
<keyword evidence="3" id="KW-1015">Disulfide bond</keyword>
<proteinExistence type="predicted"/>
<dbReference type="InterPro" id="IPR002223">
    <property type="entry name" value="Kunitz_BPTI"/>
</dbReference>
<accession>A0A914BUD1</accession>
<dbReference type="GO" id="GO:0005615">
    <property type="term" value="C:extracellular space"/>
    <property type="evidence" value="ECO:0007669"/>
    <property type="project" value="TreeGrafter"/>
</dbReference>
<dbReference type="Pfam" id="PF00014">
    <property type="entry name" value="Kunitz_BPTI"/>
    <property type="match status" value="1"/>
</dbReference>
<dbReference type="SUPFAM" id="SSF57362">
    <property type="entry name" value="BPTI-like"/>
    <property type="match status" value="1"/>
</dbReference>
<dbReference type="GO" id="GO:0004867">
    <property type="term" value="F:serine-type endopeptidase inhibitor activity"/>
    <property type="evidence" value="ECO:0007669"/>
    <property type="project" value="UniProtKB-KW"/>
</dbReference>
<evidence type="ECO:0000256" key="1">
    <source>
        <dbReference type="ARBA" id="ARBA00022690"/>
    </source>
</evidence>
<dbReference type="SMART" id="SM00131">
    <property type="entry name" value="KU"/>
    <property type="match status" value="1"/>
</dbReference>
<feature type="signal peptide" evidence="4">
    <location>
        <begin position="1"/>
        <end position="19"/>
    </location>
</feature>
<keyword evidence="6" id="KW-1185">Reference proteome</keyword>
<dbReference type="AlphaFoldDB" id="A0A914BUD1"/>
<name>A0A914BUD1_9BILA</name>
<evidence type="ECO:0000313" key="7">
    <source>
        <dbReference type="WBParaSite" id="ACRNAN_Path_1009.g3884.t1"/>
    </source>
</evidence>